<name>A0A0H5PBJ1_NOCFR</name>
<dbReference type="AlphaFoldDB" id="A0A0H5PBJ1"/>
<evidence type="ECO:0000313" key="3">
    <source>
        <dbReference type="Proteomes" id="UP000057820"/>
    </source>
</evidence>
<dbReference type="KEGG" id="nfr:ERS450000_06161"/>
<evidence type="ECO:0000256" key="1">
    <source>
        <dbReference type="SAM" id="MobiDB-lite"/>
    </source>
</evidence>
<dbReference type="Proteomes" id="UP000057820">
    <property type="component" value="Plasmid 4"/>
</dbReference>
<dbReference type="EMBL" id="LN868941">
    <property type="protein sequence ID" value="CRY84619.1"/>
    <property type="molecule type" value="Genomic_DNA"/>
</dbReference>
<dbReference type="RefSeq" id="WP_139337578.1">
    <property type="nucleotide sequence ID" value="NZ_CP031419.1"/>
</dbReference>
<sequence length="88" mass="9445">MNASRSTPTSGDSSVAAAVELPVRKGVGKKQFGTQLHASTIARLDWIKKRGYVISKTVDDAVNAWLDSAGVPRPDEHGRMPEVPSNQT</sequence>
<protein>
    <submittedName>
        <fullName evidence="2">Uncharacterized protein</fullName>
    </submittedName>
</protein>
<organism evidence="2 3">
    <name type="scientific">Nocardia farcinica</name>
    <dbReference type="NCBI Taxonomy" id="37329"/>
    <lineage>
        <taxon>Bacteria</taxon>
        <taxon>Bacillati</taxon>
        <taxon>Actinomycetota</taxon>
        <taxon>Actinomycetes</taxon>
        <taxon>Mycobacteriales</taxon>
        <taxon>Nocardiaceae</taxon>
        <taxon>Nocardia</taxon>
    </lineage>
</organism>
<gene>
    <name evidence="2" type="ORF">ERS450000_06161</name>
</gene>
<keyword evidence="2" id="KW-0614">Plasmid</keyword>
<proteinExistence type="predicted"/>
<accession>A0A0H5PBJ1</accession>
<feature type="region of interest" description="Disordered" evidence="1">
    <location>
        <begin position="68"/>
        <end position="88"/>
    </location>
</feature>
<geneLocation type="plasmid" evidence="2">
    <name>4</name>
</geneLocation>
<evidence type="ECO:0000313" key="2">
    <source>
        <dbReference type="EMBL" id="CRY84619.1"/>
    </source>
</evidence>
<reference evidence="3" key="1">
    <citation type="submission" date="2015-03" db="EMBL/GenBank/DDBJ databases">
        <authorList>
            <consortium name="Pathogen Informatics"/>
        </authorList>
    </citation>
    <scope>NUCLEOTIDE SEQUENCE [LARGE SCALE GENOMIC DNA]</scope>
    <source>
        <strain evidence="3">NCTC11134</strain>
        <plasmid evidence="3">4</plasmid>
    </source>
</reference>